<comment type="caution">
    <text evidence="2">The sequence shown here is derived from an EMBL/GenBank/DDBJ whole genome shotgun (WGS) entry which is preliminary data.</text>
</comment>
<name>A0A4C1UDP3_EUMVA</name>
<proteinExistence type="predicted"/>
<reference evidence="2 3" key="1">
    <citation type="journal article" date="2019" name="Commun. Biol.">
        <title>The bagworm genome reveals a unique fibroin gene that provides high tensile strength.</title>
        <authorList>
            <person name="Kono N."/>
            <person name="Nakamura H."/>
            <person name="Ohtoshi R."/>
            <person name="Tomita M."/>
            <person name="Numata K."/>
            <person name="Arakawa K."/>
        </authorList>
    </citation>
    <scope>NUCLEOTIDE SEQUENCE [LARGE SCALE GENOMIC DNA]</scope>
</reference>
<dbReference type="AlphaFoldDB" id="A0A4C1UDP3"/>
<feature type="region of interest" description="Disordered" evidence="1">
    <location>
        <begin position="18"/>
        <end position="65"/>
    </location>
</feature>
<dbReference type="Proteomes" id="UP000299102">
    <property type="component" value="Unassembled WGS sequence"/>
</dbReference>
<keyword evidence="3" id="KW-1185">Reference proteome</keyword>
<protein>
    <submittedName>
        <fullName evidence="2">Uncharacterized protein</fullName>
    </submittedName>
</protein>
<accession>A0A4C1UDP3</accession>
<evidence type="ECO:0000256" key="1">
    <source>
        <dbReference type="SAM" id="MobiDB-lite"/>
    </source>
</evidence>
<sequence length="125" mass="13187">MRGMGKKLKLLAIASAPANSGSSVHKGGFFKPEGQGIGQPWPGHRHRFGDNNVSSPRHAWGVSDQDLDSNFGPTVDYDIGPSCPQFPTLPVSAFDPVSCPMRNLDSVAGQNSISVEPGANSNITI</sequence>
<gene>
    <name evidence="2" type="ORF">EVAR_27316_1</name>
</gene>
<dbReference type="EMBL" id="BGZK01000157">
    <property type="protein sequence ID" value="GBP24092.1"/>
    <property type="molecule type" value="Genomic_DNA"/>
</dbReference>
<evidence type="ECO:0000313" key="3">
    <source>
        <dbReference type="Proteomes" id="UP000299102"/>
    </source>
</evidence>
<evidence type="ECO:0000313" key="2">
    <source>
        <dbReference type="EMBL" id="GBP24092.1"/>
    </source>
</evidence>
<organism evidence="2 3">
    <name type="scientific">Eumeta variegata</name>
    <name type="common">Bagworm moth</name>
    <name type="synonym">Eumeta japonica</name>
    <dbReference type="NCBI Taxonomy" id="151549"/>
    <lineage>
        <taxon>Eukaryota</taxon>
        <taxon>Metazoa</taxon>
        <taxon>Ecdysozoa</taxon>
        <taxon>Arthropoda</taxon>
        <taxon>Hexapoda</taxon>
        <taxon>Insecta</taxon>
        <taxon>Pterygota</taxon>
        <taxon>Neoptera</taxon>
        <taxon>Endopterygota</taxon>
        <taxon>Lepidoptera</taxon>
        <taxon>Glossata</taxon>
        <taxon>Ditrysia</taxon>
        <taxon>Tineoidea</taxon>
        <taxon>Psychidae</taxon>
        <taxon>Oiketicinae</taxon>
        <taxon>Eumeta</taxon>
    </lineage>
</organism>